<evidence type="ECO:0000259" key="1">
    <source>
        <dbReference type="PROSITE" id="PS50181"/>
    </source>
</evidence>
<dbReference type="PROSITE" id="PS50181">
    <property type="entry name" value="FBOX"/>
    <property type="match status" value="1"/>
</dbReference>
<dbReference type="InterPro" id="IPR011089">
    <property type="entry name" value="GmrSD_C"/>
</dbReference>
<protein>
    <submittedName>
        <fullName evidence="2">DUF262 domain-containing HNH endonuclease family protein</fullName>
    </submittedName>
</protein>
<gene>
    <name evidence="2" type="ORF">SNE25_12890</name>
</gene>
<keyword evidence="2" id="KW-0378">Hydrolase</keyword>
<proteinExistence type="predicted"/>
<dbReference type="PANTHER" id="PTHR35149:SF1">
    <property type="entry name" value="DUF5655 DOMAIN-CONTAINING PROTEIN"/>
    <property type="match status" value="1"/>
</dbReference>
<keyword evidence="3" id="KW-1185">Reference proteome</keyword>
<dbReference type="EMBL" id="CP139558">
    <property type="protein sequence ID" value="WPU96416.1"/>
    <property type="molecule type" value="Genomic_DNA"/>
</dbReference>
<reference evidence="2 3" key="1">
    <citation type="submission" date="2023-11" db="EMBL/GenBank/DDBJ databases">
        <title>Analysis of the Genomes of Mucilaginibacter gossypii cycad 4 and M. sabulilitoris SNA2: microbes with the potential for plant growth promotion.</title>
        <authorList>
            <person name="Hirsch A.M."/>
            <person name="Humm E."/>
            <person name="Rubbi M."/>
            <person name="Del Vecchio G."/>
            <person name="Ha S.M."/>
            <person name="Pellegrini M."/>
            <person name="Gunsalus R.P."/>
        </authorList>
    </citation>
    <scope>NUCLEOTIDE SEQUENCE [LARGE SCALE GENOMIC DNA]</scope>
    <source>
        <strain evidence="2 3">SNA2</strain>
    </source>
</reference>
<dbReference type="Proteomes" id="UP001324380">
    <property type="component" value="Chromosome"/>
</dbReference>
<dbReference type="Pfam" id="PF07510">
    <property type="entry name" value="GmrSD_C"/>
    <property type="match status" value="1"/>
</dbReference>
<sequence>MYFKSTTVSGLFDSTQRHFIIPVYQRAYSWETEQLDVFLNDLKEQIQGGNNYFLGNILLETIIKDVEYEVIDGQQRLTTLMIFFRAMISVLASRQKTEEVDIDLQIKAYIYLKAGGNIKLRPVEYDRACFDAVIIDGKSGFEPATPSQVRIKKAKGHFIKELVKLPTDTLLKLFDKLERTDITAIELQNKKDSALMFELQNNRGKDLTNMERLKSYFMYQMYVYSPEEETNINIEYVSNVFKMIYLIINDLNTLTEDNVLNYHCQAYVKGYSYRKIEDIKEVLLASKDKIKWIKDFINELHTSFTNIKKMERSNLSYLKDLRKLTIPGFVYPFVIKGYKYLGSDEESLNQLYHILEIVVFRYRLINSRADLISRLNEILGAFKGDLEKLRMNFKNKFNDAWYWGDFRIKQYLDGYMYNSRVLSYLLWKYENSIQNRGYHIGSVKITDEQIEHISPQTPTNGDAIESGYDTNADRKYEQPFLDEYLNCLGNLMLISPSHNASIGNDPFSDKVESYNDNPLLKQQAEIKTFVDPSTPFKWDMAAIDRRHVRIVDGFAVKKWDFDSINIGEPVLN</sequence>
<keyword evidence="2" id="KW-0540">Nuclease</keyword>
<dbReference type="RefSeq" id="WP_321565510.1">
    <property type="nucleotide sequence ID" value="NZ_CP139558.1"/>
</dbReference>
<dbReference type="InterPro" id="IPR004919">
    <property type="entry name" value="GmrSD_N"/>
</dbReference>
<name>A0ABZ0TTI7_9SPHI</name>
<dbReference type="PANTHER" id="PTHR35149">
    <property type="entry name" value="SLL5132 PROTEIN"/>
    <property type="match status" value="1"/>
</dbReference>
<dbReference type="Pfam" id="PF03235">
    <property type="entry name" value="GmrSD_N"/>
    <property type="match status" value="1"/>
</dbReference>
<evidence type="ECO:0000313" key="3">
    <source>
        <dbReference type="Proteomes" id="UP001324380"/>
    </source>
</evidence>
<organism evidence="2 3">
    <name type="scientific">Mucilaginibacter sabulilitoris</name>
    <dbReference type="NCBI Taxonomy" id="1173583"/>
    <lineage>
        <taxon>Bacteria</taxon>
        <taxon>Pseudomonadati</taxon>
        <taxon>Bacteroidota</taxon>
        <taxon>Sphingobacteriia</taxon>
        <taxon>Sphingobacteriales</taxon>
        <taxon>Sphingobacteriaceae</taxon>
        <taxon>Mucilaginibacter</taxon>
    </lineage>
</organism>
<accession>A0ABZ0TTI7</accession>
<evidence type="ECO:0000313" key="2">
    <source>
        <dbReference type="EMBL" id="WPU96416.1"/>
    </source>
</evidence>
<feature type="domain" description="F-box" evidence="1">
    <location>
        <begin position="159"/>
        <end position="207"/>
    </location>
</feature>
<dbReference type="InterPro" id="IPR001810">
    <property type="entry name" value="F-box_dom"/>
</dbReference>
<dbReference type="GO" id="GO:0004519">
    <property type="term" value="F:endonuclease activity"/>
    <property type="evidence" value="ECO:0007669"/>
    <property type="project" value="UniProtKB-KW"/>
</dbReference>
<keyword evidence="2" id="KW-0255">Endonuclease</keyword>